<dbReference type="Proteomes" id="UP001201980">
    <property type="component" value="Unassembled WGS sequence"/>
</dbReference>
<keyword evidence="3" id="KW-1185">Reference proteome</keyword>
<gene>
    <name evidence="2" type="ORF">MKZ38_010620</name>
</gene>
<name>A0AAD5RTW5_9PEZI</name>
<evidence type="ECO:0000256" key="1">
    <source>
        <dbReference type="SAM" id="MobiDB-lite"/>
    </source>
</evidence>
<accession>A0AAD5RTW5</accession>
<proteinExistence type="predicted"/>
<organism evidence="2 3">
    <name type="scientific">Zalerion maritima</name>
    <dbReference type="NCBI Taxonomy" id="339359"/>
    <lineage>
        <taxon>Eukaryota</taxon>
        <taxon>Fungi</taxon>
        <taxon>Dikarya</taxon>
        <taxon>Ascomycota</taxon>
        <taxon>Pezizomycotina</taxon>
        <taxon>Sordariomycetes</taxon>
        <taxon>Lulworthiomycetidae</taxon>
        <taxon>Lulworthiales</taxon>
        <taxon>Lulworthiaceae</taxon>
        <taxon>Zalerion</taxon>
    </lineage>
</organism>
<reference evidence="2" key="1">
    <citation type="submission" date="2022-07" db="EMBL/GenBank/DDBJ databases">
        <title>Draft genome sequence of Zalerion maritima ATCC 34329, a (micro)plastics degrading marine fungus.</title>
        <authorList>
            <person name="Paco A."/>
            <person name="Goncalves M.F.M."/>
            <person name="Rocha-Santos T.A.P."/>
            <person name="Alves A."/>
        </authorList>
    </citation>
    <scope>NUCLEOTIDE SEQUENCE</scope>
    <source>
        <strain evidence="2">ATCC 34329</strain>
    </source>
</reference>
<protein>
    <submittedName>
        <fullName evidence="2">Uncharacterized protein</fullName>
    </submittedName>
</protein>
<evidence type="ECO:0000313" key="3">
    <source>
        <dbReference type="Proteomes" id="UP001201980"/>
    </source>
</evidence>
<dbReference type="EMBL" id="JAKWBI020000095">
    <property type="protein sequence ID" value="KAJ2902968.1"/>
    <property type="molecule type" value="Genomic_DNA"/>
</dbReference>
<comment type="caution">
    <text evidence="2">The sequence shown here is derived from an EMBL/GenBank/DDBJ whole genome shotgun (WGS) entry which is preliminary data.</text>
</comment>
<evidence type="ECO:0000313" key="2">
    <source>
        <dbReference type="EMBL" id="KAJ2902968.1"/>
    </source>
</evidence>
<feature type="region of interest" description="Disordered" evidence="1">
    <location>
        <begin position="361"/>
        <end position="409"/>
    </location>
</feature>
<dbReference type="AlphaFoldDB" id="A0AAD5RTW5"/>
<sequence length="565" mass="62082">MTEAGLDTVLRAYGVPFDDTALKSALQHPEHGPGLIAWAKDRLGSDNLLTRDELAMYAAIFGYTDLEDSGEVEQLASQDLAAVLGMDDRDIDDAIEQLSRSTASISKQTETLEQQHDALSRLVQTQAKNEGLRSAVEATQLHKWSTECKRLTSTVAELAQNIEFRVANLEQQAKPTGISRLDMSVDGLLESDDKLLSSLQKLGWELETEDPEEDESVEKLREICARLIKFTVETIRTKLDRIFLESLHAARRSSRQESPPQQDVTALQEEVESLFSEILPVAQMSVEQQYLEPALKSLSEKNGQSVTRTSEAIIYIDQCLDYVLDHLSRLSERISKYQAHQDATATILTAAKAELATHVESPAAAAKTEQQSATFASPVRRRRSSGGVSPVRQRITRRRSSGRFDDVGGPPLDTILDHLALSLVPDEPMMPVTPGPNAQHVPAPNVNPTRACQVTTDHVRRAAVALGERGEKAADVGRSVHEAIESGSSAHVADVKRAVQMLRDELLAETPYSGVNLIDPEIEGSIAVLRRELEAVKARTEGVESSISRAGKSGKRDEFVAKWSM</sequence>